<name>A0A1G7P7W0_9GAMM</name>
<dbReference type="STRING" id="284577.SAMN05216571_102173"/>
<dbReference type="EMBL" id="FNCI01000002">
    <property type="protein sequence ID" value="SDF82392.1"/>
    <property type="molecule type" value="Genomic_DNA"/>
</dbReference>
<reference evidence="2 3" key="1">
    <citation type="submission" date="2016-10" db="EMBL/GenBank/DDBJ databases">
        <authorList>
            <person name="de Groot N.N."/>
        </authorList>
    </citation>
    <scope>NUCLEOTIDE SEQUENCE [LARGE SCALE GENOMIC DNA]</scope>
    <source>
        <strain evidence="2 3">BH539</strain>
    </source>
</reference>
<protein>
    <recommendedName>
        <fullName evidence="4">AAA domain-containing protein</fullName>
    </recommendedName>
</protein>
<dbReference type="Proteomes" id="UP000198641">
    <property type="component" value="Unassembled WGS sequence"/>
</dbReference>
<dbReference type="SUPFAM" id="SSF52540">
    <property type="entry name" value="P-loop containing nucleoside triphosphate hydrolases"/>
    <property type="match status" value="1"/>
</dbReference>
<proteinExistence type="predicted"/>
<dbReference type="PANTHER" id="PTHR32114">
    <property type="entry name" value="ABC TRANSPORTER ABCH.3"/>
    <property type="match status" value="1"/>
</dbReference>
<feature type="coiled-coil region" evidence="1">
    <location>
        <begin position="263"/>
        <end position="290"/>
    </location>
</feature>
<evidence type="ECO:0000313" key="3">
    <source>
        <dbReference type="Proteomes" id="UP000198641"/>
    </source>
</evidence>
<accession>A0A1G7P7W0</accession>
<keyword evidence="1" id="KW-0175">Coiled coil</keyword>
<evidence type="ECO:0000256" key="1">
    <source>
        <dbReference type="SAM" id="Coils"/>
    </source>
</evidence>
<keyword evidence="3" id="KW-1185">Reference proteome</keyword>
<dbReference type="RefSeq" id="WP_092523141.1">
    <property type="nucleotide sequence ID" value="NZ_FNCI01000002.1"/>
</dbReference>
<gene>
    <name evidence="2" type="ORF">SAMN05216571_102173</name>
</gene>
<evidence type="ECO:0000313" key="2">
    <source>
        <dbReference type="EMBL" id="SDF82392.1"/>
    </source>
</evidence>
<sequence>MGLMRVNKLVYEGDKYYFESEEFDKNIILIEGDNGTGKSTFCNLIYFALGGEVPIFRKNNDKRHDEITSDSDNYVDLYISINDESYILRRYFGDNEITVIPYRREVDKKCSEDNEGLLEEQVRFVLSEDEVEIYPVNRSKDAAYVFSDWILGKLGISVVELFHGYNTFKINMSDLMRLIYHDQQPNPEGIYKKPDTNSTYVSDSELVRKAIFELLVGKAYSDYYDSIVEEKKLSREKSLAKEVVNEYTLLADKMRKNGETKNVSFLQKEISDKEKQIDNLHDERKMFKRNRSGSNTINQDIESCKKELIECELRLSRLKGSLVSNLDERYKLNVVRSEAASEIRRIEKVIFSHDQLNIFTSDTCPYCLNHVDRVEGHCVCGASIEEEQYERFFYTSKEYKDILKSKLKTLSTIKAAYDDCDSEVQETKKEIELVEKKSVLLREKLQGMLERVDEIVDIESLNDIDDKILQLREDVANLNQLLEVESKLERFQKDFDLVGSKAKDAELKRKGLEIKAQQDVASKVNAFSKKYDELIKNTLPDCRSAKITLDNYLPSINDGLYRETSALVSIRLMYFVTLMHLSLSDRSVTFPRFLLIDTPETAGIELDYLQNCIGQLEDLKEYGVDFQVIISTGINKYPDSLKGSRVLFMPDRKQKEHMLLKEKPSGTGPN</sequence>
<feature type="coiled-coil region" evidence="1">
    <location>
        <begin position="417"/>
        <end position="481"/>
    </location>
</feature>
<dbReference type="PANTHER" id="PTHR32114:SF2">
    <property type="entry name" value="ABC TRANSPORTER ABCH.3"/>
    <property type="match status" value="1"/>
</dbReference>
<dbReference type="AlphaFoldDB" id="A0A1G7P7W0"/>
<evidence type="ECO:0008006" key="4">
    <source>
        <dbReference type="Google" id="ProtNLM"/>
    </source>
</evidence>
<dbReference type="Gene3D" id="3.40.50.300">
    <property type="entry name" value="P-loop containing nucleotide triphosphate hydrolases"/>
    <property type="match status" value="1"/>
</dbReference>
<dbReference type="OrthoDB" id="8107482at2"/>
<organism evidence="2 3">
    <name type="scientific">Onishia taeanensis</name>
    <dbReference type="NCBI Taxonomy" id="284577"/>
    <lineage>
        <taxon>Bacteria</taxon>
        <taxon>Pseudomonadati</taxon>
        <taxon>Pseudomonadota</taxon>
        <taxon>Gammaproteobacteria</taxon>
        <taxon>Oceanospirillales</taxon>
        <taxon>Halomonadaceae</taxon>
        <taxon>Onishia</taxon>
    </lineage>
</organism>
<dbReference type="InterPro" id="IPR027417">
    <property type="entry name" value="P-loop_NTPase"/>
</dbReference>